<evidence type="ECO:0000313" key="1">
    <source>
        <dbReference type="EMBL" id="SDG19600.1"/>
    </source>
</evidence>
<evidence type="ECO:0000313" key="2">
    <source>
        <dbReference type="Proteomes" id="UP000198641"/>
    </source>
</evidence>
<dbReference type="AlphaFoldDB" id="A0A1G7SBN1"/>
<dbReference type="Proteomes" id="UP000198641">
    <property type="component" value="Unassembled WGS sequence"/>
</dbReference>
<sequence length="53" mass="5712">MSEPVIQQRMVSVAKALPVRSYKTTADYCAYPVASMEAESLVLPETLPAGVVL</sequence>
<gene>
    <name evidence="1" type="ORF">SAMN05216571_10634</name>
</gene>
<dbReference type="STRING" id="284577.SAMN05216571_10634"/>
<proteinExistence type="predicted"/>
<protein>
    <submittedName>
        <fullName evidence="1">Uncharacterized protein</fullName>
    </submittedName>
</protein>
<organism evidence="1 2">
    <name type="scientific">Onishia taeanensis</name>
    <dbReference type="NCBI Taxonomy" id="284577"/>
    <lineage>
        <taxon>Bacteria</taxon>
        <taxon>Pseudomonadati</taxon>
        <taxon>Pseudomonadota</taxon>
        <taxon>Gammaproteobacteria</taxon>
        <taxon>Oceanospirillales</taxon>
        <taxon>Halomonadaceae</taxon>
        <taxon>Onishia</taxon>
    </lineage>
</organism>
<accession>A0A1G7SBN1</accession>
<name>A0A1G7SBN1_9GAMM</name>
<keyword evidence="2" id="KW-1185">Reference proteome</keyword>
<reference evidence="1 2" key="1">
    <citation type="submission" date="2016-10" db="EMBL/GenBank/DDBJ databases">
        <authorList>
            <person name="de Groot N.N."/>
        </authorList>
    </citation>
    <scope>NUCLEOTIDE SEQUENCE [LARGE SCALE GENOMIC DNA]</scope>
    <source>
        <strain evidence="1 2">BH539</strain>
    </source>
</reference>
<dbReference type="EMBL" id="FNCI01000006">
    <property type="protein sequence ID" value="SDG19600.1"/>
    <property type="molecule type" value="Genomic_DNA"/>
</dbReference>